<feature type="binding site" evidence="7">
    <location>
        <position position="114"/>
    </location>
    <ligand>
        <name>Zn(2+)</name>
        <dbReference type="ChEBI" id="CHEBI:29105"/>
        <label>1</label>
    </ligand>
</feature>
<dbReference type="EMBL" id="MWPV01000002">
    <property type="protein sequence ID" value="OUL58286.1"/>
    <property type="molecule type" value="Genomic_DNA"/>
</dbReference>
<dbReference type="GO" id="GO:0019243">
    <property type="term" value="P:methylglyoxal catabolic process to D-lactate via S-lactoyl-glutathione"/>
    <property type="evidence" value="ECO:0007669"/>
    <property type="project" value="UniProtKB-UniRule"/>
</dbReference>
<feature type="domain" description="Metallo-beta-lactamase" evidence="8">
    <location>
        <begin position="12"/>
        <end position="171"/>
    </location>
</feature>
<reference evidence="9 10" key="1">
    <citation type="submission" date="2017-02" db="EMBL/GenBank/DDBJ databases">
        <title>Pseudoalteromonas ulvae TC14 Genome.</title>
        <authorList>
            <person name="Molmeret M."/>
        </authorList>
    </citation>
    <scope>NUCLEOTIDE SEQUENCE [LARGE SCALE GENOMIC DNA]</scope>
    <source>
        <strain evidence="9">TC14</strain>
    </source>
</reference>
<evidence type="ECO:0000259" key="8">
    <source>
        <dbReference type="SMART" id="SM00849"/>
    </source>
</evidence>
<evidence type="ECO:0000256" key="5">
    <source>
        <dbReference type="ARBA" id="ARBA00022801"/>
    </source>
</evidence>
<feature type="binding site" evidence="7">
    <location>
        <position position="171"/>
    </location>
    <ligand>
        <name>Zn(2+)</name>
        <dbReference type="ChEBI" id="CHEBI:29105"/>
        <label>2</label>
    </ligand>
</feature>
<keyword evidence="5 7" id="KW-0378">Hydrolase</keyword>
<feature type="binding site" evidence="7">
    <location>
        <position position="133"/>
    </location>
    <ligand>
        <name>Zn(2+)</name>
        <dbReference type="ChEBI" id="CHEBI:29105"/>
        <label>1</label>
    </ligand>
</feature>
<evidence type="ECO:0000256" key="6">
    <source>
        <dbReference type="ARBA" id="ARBA00022833"/>
    </source>
</evidence>
<keyword evidence="10" id="KW-1185">Reference proteome</keyword>
<dbReference type="InterPro" id="IPR035680">
    <property type="entry name" value="Clx_II_MBL"/>
</dbReference>
<comment type="pathway">
    <text evidence="2 7">Secondary metabolite metabolism; methylglyoxal degradation; (R)-lactate from methylglyoxal: step 2/2.</text>
</comment>
<evidence type="ECO:0000256" key="4">
    <source>
        <dbReference type="ARBA" id="ARBA00022723"/>
    </source>
</evidence>
<dbReference type="InterPro" id="IPR017782">
    <property type="entry name" value="Hydroxyacylglutathione_Hdrlase"/>
</dbReference>
<organism evidence="9 10">
    <name type="scientific">Pseudoalteromonas ulvae</name>
    <dbReference type="NCBI Taxonomy" id="107327"/>
    <lineage>
        <taxon>Bacteria</taxon>
        <taxon>Pseudomonadati</taxon>
        <taxon>Pseudomonadota</taxon>
        <taxon>Gammaproteobacteria</taxon>
        <taxon>Alteromonadales</taxon>
        <taxon>Pseudoalteromonadaceae</taxon>
        <taxon>Pseudoalteromonas</taxon>
    </lineage>
</organism>
<comment type="function">
    <text evidence="7">Thiolesterase that catalyzes the hydrolysis of S-D-lactoyl-glutathione to form glutathione and D-lactic acid.</text>
</comment>
<comment type="similarity">
    <text evidence="3 7">Belongs to the metallo-beta-lactamase superfamily. Glyoxalase II family.</text>
</comment>
<dbReference type="InterPro" id="IPR050110">
    <property type="entry name" value="Glyoxalase_II_hydrolase"/>
</dbReference>
<dbReference type="Proteomes" id="UP000194841">
    <property type="component" value="Unassembled WGS sequence"/>
</dbReference>
<keyword evidence="6 7" id="KW-0862">Zinc</keyword>
<dbReference type="NCBIfam" id="TIGR03413">
    <property type="entry name" value="GSH_gloB"/>
    <property type="match status" value="1"/>
</dbReference>
<dbReference type="OrthoDB" id="9802248at2"/>
<dbReference type="InterPro" id="IPR001279">
    <property type="entry name" value="Metallo-B-lactamas"/>
</dbReference>
<dbReference type="Pfam" id="PF00753">
    <property type="entry name" value="Lactamase_B"/>
    <property type="match status" value="1"/>
</dbReference>
<dbReference type="PANTHER" id="PTHR43705:SF1">
    <property type="entry name" value="HYDROXYACYLGLUTATHIONE HYDROLASE GLOB"/>
    <property type="match status" value="1"/>
</dbReference>
<dbReference type="InterPro" id="IPR032282">
    <property type="entry name" value="HAGH_C"/>
</dbReference>
<dbReference type="AlphaFoldDB" id="A0A244CS34"/>
<dbReference type="RefSeq" id="WP_086743594.1">
    <property type="nucleotide sequence ID" value="NZ_MWPV01000002.1"/>
</dbReference>
<feature type="binding site" evidence="7">
    <location>
        <position position="60"/>
    </location>
    <ligand>
        <name>Zn(2+)</name>
        <dbReference type="ChEBI" id="CHEBI:29105"/>
        <label>2</label>
    </ligand>
</feature>
<dbReference type="EC" id="3.1.2.6" evidence="7"/>
<comment type="subunit">
    <text evidence="7">Monomer.</text>
</comment>
<comment type="catalytic activity">
    <reaction evidence="1 7">
        <text>an S-(2-hydroxyacyl)glutathione + H2O = a 2-hydroxy carboxylate + glutathione + H(+)</text>
        <dbReference type="Rhea" id="RHEA:21864"/>
        <dbReference type="ChEBI" id="CHEBI:15377"/>
        <dbReference type="ChEBI" id="CHEBI:15378"/>
        <dbReference type="ChEBI" id="CHEBI:57925"/>
        <dbReference type="ChEBI" id="CHEBI:58896"/>
        <dbReference type="ChEBI" id="CHEBI:71261"/>
        <dbReference type="EC" id="3.1.2.6"/>
    </reaction>
</comment>
<comment type="caution">
    <text evidence="9">The sequence shown here is derived from an EMBL/GenBank/DDBJ whole genome shotgun (WGS) entry which is preliminary data.</text>
</comment>
<dbReference type="Gene3D" id="3.60.15.10">
    <property type="entry name" value="Ribonuclease Z/Hydroxyacylglutathione hydrolase-like"/>
    <property type="match status" value="1"/>
</dbReference>
<feature type="binding site" evidence="7">
    <location>
        <position position="59"/>
    </location>
    <ligand>
        <name>Zn(2+)</name>
        <dbReference type="ChEBI" id="CHEBI:29105"/>
        <label>2</label>
    </ligand>
</feature>
<feature type="binding site" evidence="7">
    <location>
        <position position="57"/>
    </location>
    <ligand>
        <name>Zn(2+)</name>
        <dbReference type="ChEBI" id="CHEBI:29105"/>
        <label>1</label>
    </ligand>
</feature>
<gene>
    <name evidence="7" type="primary">gloB</name>
    <name evidence="9" type="ORF">B1199_08085</name>
</gene>
<evidence type="ECO:0000256" key="7">
    <source>
        <dbReference type="HAMAP-Rule" id="MF_01374"/>
    </source>
</evidence>
<dbReference type="PANTHER" id="PTHR43705">
    <property type="entry name" value="HYDROXYACYLGLUTATHIONE HYDROLASE"/>
    <property type="match status" value="1"/>
</dbReference>
<keyword evidence="4 7" id="KW-0479">Metal-binding</keyword>
<evidence type="ECO:0000256" key="2">
    <source>
        <dbReference type="ARBA" id="ARBA00004963"/>
    </source>
</evidence>
<sequence>MLQVKPILAFDDNYIWAIIHPEKKQCVVVDPGQAEPVKQFLAAEQLQLSAIIITHHHWDHTNGVASLVTEYPDLVIYGPSDSPFKGITQPLVDQQTFTLKCIELSFTIIATPGHTLDHICYYAEQQNWLFCGDTLFSGGCGRLFEGTPEQMHLSLNKLKTLPSHTHVYCTHEYTLSNLTFAQAAEPDNQALISYNHTVTEQRNLNICTLPSSIGLECAINPFLRADLPHLSQYIPSEYAKAPQSSLDVFTALRRWKDHF</sequence>
<dbReference type="UniPathway" id="UPA00619">
    <property type="reaction ID" value="UER00676"/>
</dbReference>
<evidence type="ECO:0000313" key="9">
    <source>
        <dbReference type="EMBL" id="OUL58286.1"/>
    </source>
</evidence>
<name>A0A244CS34_PSEDV</name>
<dbReference type="GO" id="GO:0046872">
    <property type="term" value="F:metal ion binding"/>
    <property type="evidence" value="ECO:0007669"/>
    <property type="project" value="UniProtKB-KW"/>
</dbReference>
<dbReference type="Pfam" id="PF16123">
    <property type="entry name" value="HAGH_C"/>
    <property type="match status" value="1"/>
</dbReference>
<evidence type="ECO:0000256" key="1">
    <source>
        <dbReference type="ARBA" id="ARBA00001623"/>
    </source>
</evidence>
<accession>A0A244CS34</accession>
<dbReference type="GO" id="GO:0004416">
    <property type="term" value="F:hydroxyacylglutathione hydrolase activity"/>
    <property type="evidence" value="ECO:0007669"/>
    <property type="project" value="UniProtKB-UniRule"/>
</dbReference>
<evidence type="ECO:0000256" key="3">
    <source>
        <dbReference type="ARBA" id="ARBA00006759"/>
    </source>
</evidence>
<comment type="cofactor">
    <cofactor evidence="7">
        <name>Zn(2+)</name>
        <dbReference type="ChEBI" id="CHEBI:29105"/>
    </cofactor>
    <text evidence="7">Binds 2 Zn(2+) ions per subunit.</text>
</comment>
<evidence type="ECO:0000313" key="10">
    <source>
        <dbReference type="Proteomes" id="UP000194841"/>
    </source>
</evidence>
<dbReference type="SMART" id="SM00849">
    <property type="entry name" value="Lactamase_B"/>
    <property type="match status" value="1"/>
</dbReference>
<proteinExistence type="inferred from homology"/>
<dbReference type="PIRSF" id="PIRSF005457">
    <property type="entry name" value="Glx"/>
    <property type="match status" value="1"/>
</dbReference>
<dbReference type="HAMAP" id="MF_01374">
    <property type="entry name" value="Glyoxalase_2"/>
    <property type="match status" value="1"/>
</dbReference>
<dbReference type="InterPro" id="IPR036866">
    <property type="entry name" value="RibonucZ/Hydroxyglut_hydro"/>
</dbReference>
<dbReference type="SUPFAM" id="SSF56281">
    <property type="entry name" value="Metallo-hydrolase/oxidoreductase"/>
    <property type="match status" value="1"/>
</dbReference>
<protein>
    <recommendedName>
        <fullName evidence="7">Hydroxyacylglutathione hydrolase</fullName>
        <ecNumber evidence="7">3.1.2.6</ecNumber>
    </recommendedName>
    <alternativeName>
        <fullName evidence="7">Glyoxalase II</fullName>
        <shortName evidence="7">Glx II</shortName>
    </alternativeName>
</protein>
<dbReference type="CDD" id="cd07723">
    <property type="entry name" value="hydroxyacylglutathione_hydrolase_MBL-fold"/>
    <property type="match status" value="1"/>
</dbReference>
<feature type="binding site" evidence="7">
    <location>
        <position position="133"/>
    </location>
    <ligand>
        <name>Zn(2+)</name>
        <dbReference type="ChEBI" id="CHEBI:29105"/>
        <label>2</label>
    </ligand>
</feature>
<feature type="binding site" evidence="7">
    <location>
        <position position="55"/>
    </location>
    <ligand>
        <name>Zn(2+)</name>
        <dbReference type="ChEBI" id="CHEBI:29105"/>
        <label>1</label>
    </ligand>
</feature>